<dbReference type="RefSeq" id="WP_044825850.1">
    <property type="nucleotide sequence ID" value="NZ_CP009687.1"/>
</dbReference>
<protein>
    <submittedName>
        <fullName evidence="2">Uncharacterized protein</fullName>
    </submittedName>
</protein>
<dbReference type="AlphaFoldDB" id="A0A0D8I712"/>
<reference evidence="2 3" key="1">
    <citation type="submission" date="2014-10" db="EMBL/GenBank/DDBJ databases">
        <title>Genome sequence of Clostridium aceticum DSM 1496.</title>
        <authorList>
            <person name="Poehlein A."/>
            <person name="Schiel-Bengelsdorf B."/>
            <person name="Gottschalk G."/>
            <person name="Duerre P."/>
            <person name="Daniel R."/>
        </authorList>
    </citation>
    <scope>NUCLEOTIDE SEQUENCE [LARGE SCALE GENOMIC DNA]</scope>
    <source>
        <strain evidence="2 3">DSM 1496</strain>
    </source>
</reference>
<dbReference type="EMBL" id="CP009687">
    <property type="protein sequence ID" value="AKL96620.1"/>
    <property type="molecule type" value="Genomic_DNA"/>
</dbReference>
<organism evidence="2 3">
    <name type="scientific">Clostridium aceticum</name>
    <dbReference type="NCBI Taxonomy" id="84022"/>
    <lineage>
        <taxon>Bacteria</taxon>
        <taxon>Bacillati</taxon>
        <taxon>Bacillota</taxon>
        <taxon>Clostridia</taxon>
        <taxon>Eubacteriales</taxon>
        <taxon>Clostridiaceae</taxon>
        <taxon>Clostridium</taxon>
    </lineage>
</organism>
<accession>A0A0D8I712</accession>
<evidence type="ECO:0000313" key="2">
    <source>
        <dbReference type="EMBL" id="AKL96620.1"/>
    </source>
</evidence>
<evidence type="ECO:0000313" key="3">
    <source>
        <dbReference type="Proteomes" id="UP000035704"/>
    </source>
</evidence>
<feature type="compositionally biased region" description="Basic and acidic residues" evidence="1">
    <location>
        <begin position="86"/>
        <end position="104"/>
    </location>
</feature>
<proteinExistence type="predicted"/>
<feature type="region of interest" description="Disordered" evidence="1">
    <location>
        <begin position="83"/>
        <end position="110"/>
    </location>
</feature>
<dbReference type="KEGG" id="cace:CACET_c31760"/>
<name>A0A0D8I712_9CLOT</name>
<sequence>MLVTCDRGCNREFEMKVKITKIRDDVEKNSFYCPECGCEYIAFYTNQIARELQKEVNETIEKFKKQKNLPKKKTVRKIEKTKKKIRSEMQKLKDEIERDEEHVKSQMSSL</sequence>
<dbReference type="STRING" id="84022.CACET_c31760"/>
<evidence type="ECO:0000256" key="1">
    <source>
        <dbReference type="SAM" id="MobiDB-lite"/>
    </source>
</evidence>
<dbReference type="Proteomes" id="UP000035704">
    <property type="component" value="Chromosome"/>
</dbReference>
<dbReference type="PATRIC" id="fig|84022.5.peg.1341"/>
<dbReference type="OrthoDB" id="1918216at2"/>
<keyword evidence="3" id="KW-1185">Reference proteome</keyword>
<gene>
    <name evidence="2" type="ORF">CACET_c31760</name>
</gene>